<dbReference type="Pfam" id="PF20126">
    <property type="entry name" value="TumE"/>
    <property type="match status" value="1"/>
</dbReference>
<comment type="caution">
    <text evidence="1">The sequence shown here is derived from an EMBL/GenBank/DDBJ whole genome shotgun (WGS) entry which is preliminary data.</text>
</comment>
<reference evidence="1 2" key="1">
    <citation type="submission" date="2023-12" db="EMBL/GenBank/DDBJ databases">
        <title>Baltic Sea Cyanobacteria.</title>
        <authorList>
            <person name="Delbaje E."/>
            <person name="Fewer D.P."/>
            <person name="Shishido T.K."/>
        </authorList>
    </citation>
    <scope>NUCLEOTIDE SEQUENCE [LARGE SCALE GENOMIC DNA]</scope>
    <source>
        <strain evidence="1 2">UHCC 0060</strain>
    </source>
</reference>
<accession>A0ABU5UPI7</accession>
<dbReference type="InterPro" id="IPR045397">
    <property type="entry name" value="TumE-like"/>
</dbReference>
<protein>
    <submittedName>
        <fullName evidence="1">DUF6516 family protein</fullName>
    </submittedName>
</protein>
<dbReference type="Proteomes" id="UP001303285">
    <property type="component" value="Unassembled WGS sequence"/>
</dbReference>
<evidence type="ECO:0000313" key="1">
    <source>
        <dbReference type="EMBL" id="MEA5608194.1"/>
    </source>
</evidence>
<evidence type="ECO:0000313" key="2">
    <source>
        <dbReference type="Proteomes" id="UP001303285"/>
    </source>
</evidence>
<organism evidence="1 2">
    <name type="scientific">Nodularia spumigena UHCC 0060</name>
    <dbReference type="NCBI Taxonomy" id="3110300"/>
    <lineage>
        <taxon>Bacteria</taxon>
        <taxon>Bacillati</taxon>
        <taxon>Cyanobacteriota</taxon>
        <taxon>Cyanophyceae</taxon>
        <taxon>Nostocales</taxon>
        <taxon>Nodulariaceae</taxon>
        <taxon>Nodularia</taxon>
    </lineage>
</organism>
<name>A0ABU5UPI7_NODSP</name>
<keyword evidence="2" id="KW-1185">Reference proteome</keyword>
<gene>
    <name evidence="1" type="ORF">VB695_08930</name>
</gene>
<dbReference type="RefSeq" id="WP_006198430.1">
    <property type="nucleotide sequence ID" value="NZ_JAYGHK010000023.1"/>
</dbReference>
<proteinExistence type="predicted"/>
<dbReference type="EMBL" id="JAYGHK010000023">
    <property type="protein sequence ID" value="MEA5608194.1"/>
    <property type="molecule type" value="Genomic_DNA"/>
</dbReference>
<sequence length="133" mass="15830">MIVQDYLTEIKAKLITSSIIDKIVIVKERTLSDQGYFRARLNLTNGDFLEVVEFFKVKGDQCITETYRYQWMDGTRTQLRKRWDNVEHFPNLPNFPHHVHIEEESHVYASVCRNILEIIDLISQEIKEEVLKF</sequence>